<dbReference type="InterPro" id="IPR041578">
    <property type="entry name" value="PIN_8"/>
</dbReference>
<dbReference type="Pfam" id="PF18476">
    <property type="entry name" value="PIN_8"/>
    <property type="match status" value="1"/>
</dbReference>
<evidence type="ECO:0000259" key="1">
    <source>
        <dbReference type="Pfam" id="PF18476"/>
    </source>
</evidence>
<name>A0A175A7X4_9FIRM</name>
<dbReference type="Proteomes" id="UP000095662">
    <property type="component" value="Unassembled WGS sequence"/>
</dbReference>
<dbReference type="OrthoDB" id="9182727at2"/>
<dbReference type="AlphaFoldDB" id="A0A175A7X4"/>
<evidence type="ECO:0000313" key="3">
    <source>
        <dbReference type="Proteomes" id="UP000095662"/>
    </source>
</evidence>
<feature type="domain" description="PIN like" evidence="1">
    <location>
        <begin position="12"/>
        <end position="236"/>
    </location>
</feature>
<organism evidence="2 3">
    <name type="scientific">[Eubacterium] siraeum</name>
    <dbReference type="NCBI Taxonomy" id="39492"/>
    <lineage>
        <taxon>Bacteria</taxon>
        <taxon>Bacillati</taxon>
        <taxon>Bacillota</taxon>
        <taxon>Clostridia</taxon>
        <taxon>Eubacteriales</taxon>
        <taxon>Oscillospiraceae</taxon>
        <taxon>Oscillospiraceae incertae sedis</taxon>
    </lineage>
</organism>
<dbReference type="STRING" id="39492.ERS852540_02445"/>
<protein>
    <recommendedName>
        <fullName evidence="1">PIN like domain-containing protein</fullName>
    </recommendedName>
</protein>
<proteinExistence type="predicted"/>
<dbReference type="EMBL" id="CZBY01000028">
    <property type="protein sequence ID" value="CUQ92041.1"/>
    <property type="molecule type" value="Genomic_DNA"/>
</dbReference>
<sequence>MEIKRLLESGYIIIPDTNVLLNLYRYSPEFSEFGLQCLQEVIDSIYLPATVRIEFGKHCRAAFSDMEKRINNAGKNTEQQVVAARNKILSSCEPLERLHFPEVNVFRSELESLLNRLAQTANEFFEERRGLELSSHYWGGSDKVAELVKGIESYNHVFPAPSQEDIFTWCEEGQERYKKEIPPGFKDAKSKDGVRKYGDLIIWKELLNFARTQSKDIVFITDDVKTDWWESENEKRIFHHKLVAEFKKTGRTIIACESQDFYTAVSDDYGIEKTDAVELALNMTDSDYCDNIKDEVFESISDHLSYNGTDYIDTENAHIGTEGIDEFEVVSWDFISSERIRRDDDTVKYHFKYNVELRGTSYDYWGRDDDTKEVILSYGTNHLFSGSITVEIEREANIFIDFEDSNSFDVAKIVAGKLQEMSYEENFSDPEFERYGRYGNCPDCGTPLDDDNVGGNGFCINCAPTH</sequence>
<gene>
    <name evidence="2" type="ORF">ERS852540_02445</name>
</gene>
<reference evidence="2 3" key="1">
    <citation type="submission" date="2015-09" db="EMBL/GenBank/DDBJ databases">
        <authorList>
            <consortium name="Pathogen Informatics"/>
        </authorList>
    </citation>
    <scope>NUCLEOTIDE SEQUENCE [LARGE SCALE GENOMIC DNA]</scope>
    <source>
        <strain evidence="2 3">2789STDY5834928</strain>
    </source>
</reference>
<evidence type="ECO:0000313" key="2">
    <source>
        <dbReference type="EMBL" id="CUQ92041.1"/>
    </source>
</evidence>
<accession>A0A175A7X4</accession>